<dbReference type="AlphaFoldDB" id="A0A835XRZ8"/>
<proteinExistence type="predicted"/>
<keyword evidence="3" id="KW-1185">Reference proteome</keyword>
<feature type="region of interest" description="Disordered" evidence="1">
    <location>
        <begin position="155"/>
        <end position="191"/>
    </location>
</feature>
<dbReference type="Proteomes" id="UP000612055">
    <property type="component" value="Unassembled WGS sequence"/>
</dbReference>
<gene>
    <name evidence="2" type="ORF">HYH03_012876</name>
</gene>
<accession>A0A835XRZ8</accession>
<dbReference type="EMBL" id="JAEHOE010000082">
    <property type="protein sequence ID" value="KAG2488557.1"/>
    <property type="molecule type" value="Genomic_DNA"/>
</dbReference>
<sequence length="205" mass="22351">MDADVLKIYLEAKAEPVVETICSMVDLDLATRYDRAVFLVSSEPPKRPKDWDDDFSLADSSEDETLYSAHGSDGAGAPSQLYVSRFTGRGKPRKVAKSESAYGHCWVVNSEGTKHADLLAGRVSTGLLQVVTEGIARRHPHLQASLYAYRVGASGEGSGAKRSRQQRDARGPQHDAQGQAGAEAEVDEYAHEEDTVQLVCVRWST</sequence>
<evidence type="ECO:0000313" key="3">
    <source>
        <dbReference type="Proteomes" id="UP000612055"/>
    </source>
</evidence>
<reference evidence="2" key="1">
    <citation type="journal article" date="2020" name="bioRxiv">
        <title>Comparative genomics of Chlamydomonas.</title>
        <authorList>
            <person name="Craig R.J."/>
            <person name="Hasan A.R."/>
            <person name="Ness R.W."/>
            <person name="Keightley P.D."/>
        </authorList>
    </citation>
    <scope>NUCLEOTIDE SEQUENCE</scope>
    <source>
        <strain evidence="2">CCAP 11/70</strain>
    </source>
</reference>
<evidence type="ECO:0000313" key="2">
    <source>
        <dbReference type="EMBL" id="KAG2488557.1"/>
    </source>
</evidence>
<evidence type="ECO:0000256" key="1">
    <source>
        <dbReference type="SAM" id="MobiDB-lite"/>
    </source>
</evidence>
<comment type="caution">
    <text evidence="2">The sequence shown here is derived from an EMBL/GenBank/DDBJ whole genome shotgun (WGS) entry which is preliminary data.</text>
</comment>
<protein>
    <submittedName>
        <fullName evidence="2">Uncharacterized protein</fullName>
    </submittedName>
</protein>
<name>A0A835XRZ8_9CHLO</name>
<organism evidence="2 3">
    <name type="scientific">Edaphochlamys debaryana</name>
    <dbReference type="NCBI Taxonomy" id="47281"/>
    <lineage>
        <taxon>Eukaryota</taxon>
        <taxon>Viridiplantae</taxon>
        <taxon>Chlorophyta</taxon>
        <taxon>core chlorophytes</taxon>
        <taxon>Chlorophyceae</taxon>
        <taxon>CS clade</taxon>
        <taxon>Chlamydomonadales</taxon>
        <taxon>Chlamydomonadales incertae sedis</taxon>
        <taxon>Edaphochlamys</taxon>
    </lineage>
</organism>